<evidence type="ECO:0000313" key="1">
    <source>
        <dbReference type="EMBL" id="CAB4143281.1"/>
    </source>
</evidence>
<organism evidence="1">
    <name type="scientific">uncultured Caudovirales phage</name>
    <dbReference type="NCBI Taxonomy" id="2100421"/>
    <lineage>
        <taxon>Viruses</taxon>
        <taxon>Duplodnaviria</taxon>
        <taxon>Heunggongvirae</taxon>
        <taxon>Uroviricota</taxon>
        <taxon>Caudoviricetes</taxon>
        <taxon>Peduoviridae</taxon>
        <taxon>Maltschvirus</taxon>
        <taxon>Maltschvirus maltsch</taxon>
    </lineage>
</organism>
<accession>A0A6J5MAV3</accession>
<proteinExistence type="predicted"/>
<protein>
    <submittedName>
        <fullName evidence="1">Uncharacterized protein</fullName>
    </submittedName>
</protein>
<name>A0A6J5MAV3_9CAUD</name>
<gene>
    <name evidence="1" type="ORF">UFOVP447_109</name>
</gene>
<sequence length="121" mass="14495">MSIELKIKSKHLGLEAKVIKFEEAKLKKQLRWHSKVQSPNQKLEWKLNSITEHRKWNVRNENRSTFLARAFIAGVPYKTVEHKCKDVHKREQYIAPRVLSMVQKYHNRNLEMADILNWFNA</sequence>
<dbReference type="EMBL" id="LR796423">
    <property type="protein sequence ID" value="CAB4143281.1"/>
    <property type="molecule type" value="Genomic_DNA"/>
</dbReference>
<reference evidence="1" key="1">
    <citation type="submission" date="2020-04" db="EMBL/GenBank/DDBJ databases">
        <authorList>
            <person name="Chiriac C."/>
            <person name="Salcher M."/>
            <person name="Ghai R."/>
            <person name="Kavagutti S V."/>
        </authorList>
    </citation>
    <scope>NUCLEOTIDE SEQUENCE</scope>
</reference>